<feature type="compositionally biased region" description="Basic residues" evidence="1">
    <location>
        <begin position="275"/>
        <end position="293"/>
    </location>
</feature>
<reference evidence="3" key="1">
    <citation type="submission" date="2023-04" db="EMBL/GenBank/DDBJ databases">
        <authorList>
            <person name="Vijverberg K."/>
            <person name="Xiong W."/>
            <person name="Schranz E."/>
        </authorList>
    </citation>
    <scope>NUCLEOTIDE SEQUENCE</scope>
</reference>
<gene>
    <name evidence="3" type="ORF">LSALG_LOCUS21774</name>
</gene>
<dbReference type="Proteomes" id="UP001177003">
    <property type="component" value="Chromosome 4"/>
</dbReference>
<proteinExistence type="predicted"/>
<organism evidence="3 4">
    <name type="scientific">Lactuca saligna</name>
    <name type="common">Willowleaf lettuce</name>
    <dbReference type="NCBI Taxonomy" id="75948"/>
    <lineage>
        <taxon>Eukaryota</taxon>
        <taxon>Viridiplantae</taxon>
        <taxon>Streptophyta</taxon>
        <taxon>Embryophyta</taxon>
        <taxon>Tracheophyta</taxon>
        <taxon>Spermatophyta</taxon>
        <taxon>Magnoliopsida</taxon>
        <taxon>eudicotyledons</taxon>
        <taxon>Gunneridae</taxon>
        <taxon>Pentapetalae</taxon>
        <taxon>asterids</taxon>
        <taxon>campanulids</taxon>
        <taxon>Asterales</taxon>
        <taxon>Asteraceae</taxon>
        <taxon>Cichorioideae</taxon>
        <taxon>Cichorieae</taxon>
        <taxon>Lactucinae</taxon>
        <taxon>Lactuca</taxon>
    </lineage>
</organism>
<evidence type="ECO:0000256" key="1">
    <source>
        <dbReference type="SAM" id="MobiDB-lite"/>
    </source>
</evidence>
<keyword evidence="2" id="KW-1133">Transmembrane helix</keyword>
<protein>
    <submittedName>
        <fullName evidence="3">Uncharacterized protein</fullName>
    </submittedName>
</protein>
<dbReference type="PANTHER" id="PTHR35278:SF1">
    <property type="entry name" value="F8K7.16"/>
    <property type="match status" value="1"/>
</dbReference>
<sequence>MKLELIFPYFSLIVKRKKVEHEGIDIDKINDVGRIEIRLRRSNYRLRLSPESTRPKRPRREEVAKFRSFPSDYKCPNRKHHQIFNSHRLIFYRSVGDSGSIPRQRHFVRSSFQSTSTSTGKLIMRNPIGALFSGVGHVFGSIFGAPLDFLSGKSCNSLCGPTWDFACYIENFCIQHLIKLCSVSLLVFVVLLFFYFLYKIRLYHCIFHMLWKLVWACIRSFFSAWEQGCEFLCHMLCNAKGKRRRHRRDIEMADMSINGSDEETDMETSFSYRNNGRRRLSSRDHKRNHFRRSLRPKSHRLRVGVDGDSVYATKRKHIKHGDVRAVKTSRFARKRMNHKRSRRK</sequence>
<dbReference type="PANTHER" id="PTHR35278">
    <property type="entry name" value="TRANSMEMBRANE PROTEIN-RELATED"/>
    <property type="match status" value="1"/>
</dbReference>
<feature type="region of interest" description="Disordered" evidence="1">
    <location>
        <begin position="266"/>
        <end position="293"/>
    </location>
</feature>
<dbReference type="EMBL" id="OX465080">
    <property type="protein sequence ID" value="CAI9282117.1"/>
    <property type="molecule type" value="Genomic_DNA"/>
</dbReference>
<evidence type="ECO:0000256" key="2">
    <source>
        <dbReference type="SAM" id="Phobius"/>
    </source>
</evidence>
<keyword evidence="4" id="KW-1185">Reference proteome</keyword>
<keyword evidence="2" id="KW-0812">Transmembrane</keyword>
<feature type="transmembrane region" description="Helical" evidence="2">
    <location>
        <begin position="177"/>
        <end position="198"/>
    </location>
</feature>
<accession>A0AA36E4T2</accession>
<evidence type="ECO:0000313" key="4">
    <source>
        <dbReference type="Proteomes" id="UP001177003"/>
    </source>
</evidence>
<name>A0AA36E4T2_LACSI</name>
<evidence type="ECO:0000313" key="3">
    <source>
        <dbReference type="EMBL" id="CAI9282117.1"/>
    </source>
</evidence>
<keyword evidence="2" id="KW-0472">Membrane</keyword>
<dbReference type="AlphaFoldDB" id="A0AA36E4T2"/>